<sequence length="42" mass="5233">MHGNVVERFFWEISKRRILTDKVKNFELLSFHECIRMIQAFY</sequence>
<evidence type="ECO:0000313" key="1">
    <source>
        <dbReference type="EMBL" id="GAL02795.1"/>
    </source>
</evidence>
<evidence type="ECO:0000313" key="2">
    <source>
        <dbReference type="Proteomes" id="UP000029227"/>
    </source>
</evidence>
<accession>A0A090QI17</accession>
<dbReference type="STRING" id="754436.JCM19237_5688"/>
<dbReference type="Proteomes" id="UP000029227">
    <property type="component" value="Unassembled WGS sequence"/>
</dbReference>
<dbReference type="AlphaFoldDB" id="A0A090QI17"/>
<dbReference type="EMBL" id="BBMN01000001">
    <property type="protein sequence ID" value="GAL02795.1"/>
    <property type="molecule type" value="Genomic_DNA"/>
</dbReference>
<reference evidence="1 2" key="1">
    <citation type="journal article" date="2014" name="Genome Announc.">
        <title>Draft Genome Sequences of Two Vibrionaceae Species, Vibrio ponticus C121 and Photobacterium aphoticum C119, Isolated as Coral Reef Microbiota.</title>
        <authorList>
            <person name="Al-saari N."/>
            <person name="Meirelles P.M."/>
            <person name="Mino S."/>
            <person name="Suda W."/>
            <person name="Oshima K."/>
            <person name="Hattori M."/>
            <person name="Ohkuma M."/>
            <person name="Thompson F.L."/>
            <person name="Gomez-Gil B."/>
            <person name="Sawabe T."/>
            <person name="Sawabe T."/>
        </authorList>
    </citation>
    <scope>NUCLEOTIDE SEQUENCE [LARGE SCALE GENOMIC DNA]</scope>
    <source>
        <strain evidence="1 2">JCM 19237</strain>
    </source>
</reference>
<organism evidence="1 2">
    <name type="scientific">Photobacterium aphoticum</name>
    <dbReference type="NCBI Taxonomy" id="754436"/>
    <lineage>
        <taxon>Bacteria</taxon>
        <taxon>Pseudomonadati</taxon>
        <taxon>Pseudomonadota</taxon>
        <taxon>Gammaproteobacteria</taxon>
        <taxon>Vibrionales</taxon>
        <taxon>Vibrionaceae</taxon>
        <taxon>Photobacterium</taxon>
    </lineage>
</organism>
<comment type="caution">
    <text evidence="1">The sequence shown here is derived from an EMBL/GenBank/DDBJ whole genome shotgun (WGS) entry which is preliminary data.</text>
</comment>
<gene>
    <name evidence="1" type="ORF">JCM19237_5688</name>
</gene>
<name>A0A090QI17_9GAMM</name>
<protein>
    <submittedName>
        <fullName evidence="1">Uncharacterized protein</fullName>
    </submittedName>
</protein>
<proteinExistence type="predicted"/>